<comment type="similarity">
    <text evidence="11">Belongs to the Sp1 C2H2-type zinc-finger protein family.</text>
</comment>
<evidence type="ECO:0000256" key="13">
    <source>
        <dbReference type="SAM" id="MobiDB-lite"/>
    </source>
</evidence>
<dbReference type="FunFam" id="3.30.160.60:FF:000061">
    <property type="entry name" value="Transcription factor Sp3"/>
    <property type="match status" value="1"/>
</dbReference>
<feature type="domain" description="C2H2-type" evidence="14">
    <location>
        <begin position="332"/>
        <end position="359"/>
    </location>
</feature>
<dbReference type="Proteomes" id="UP000694380">
    <property type="component" value="Unplaced"/>
</dbReference>
<dbReference type="GO" id="GO:0000978">
    <property type="term" value="F:RNA polymerase II cis-regulatory region sequence-specific DNA binding"/>
    <property type="evidence" value="ECO:0007669"/>
    <property type="project" value="TreeGrafter"/>
</dbReference>
<evidence type="ECO:0000256" key="8">
    <source>
        <dbReference type="ARBA" id="ARBA00023159"/>
    </source>
</evidence>
<accession>A0A8C3HXR8</accession>
<evidence type="ECO:0000313" key="16">
    <source>
        <dbReference type="Proteomes" id="UP000694380"/>
    </source>
</evidence>
<keyword evidence="4 12" id="KW-0863">Zinc-finger</keyword>
<dbReference type="Gene3D" id="3.30.160.60">
    <property type="entry name" value="Classic Zinc Finger"/>
    <property type="match status" value="3"/>
</dbReference>
<reference evidence="15" key="1">
    <citation type="submission" date="2025-08" db="UniProtKB">
        <authorList>
            <consortium name="Ensembl"/>
        </authorList>
    </citation>
    <scope>IDENTIFICATION</scope>
</reference>
<dbReference type="PANTHER" id="PTHR23235">
    <property type="entry name" value="KRUEPPEL-LIKE TRANSCRIPTION FACTOR"/>
    <property type="match status" value="1"/>
</dbReference>
<organism evidence="15 16">
    <name type="scientific">Chrysemys picta bellii</name>
    <name type="common">Western painted turtle</name>
    <name type="synonym">Emys bellii</name>
    <dbReference type="NCBI Taxonomy" id="8478"/>
    <lineage>
        <taxon>Eukaryota</taxon>
        <taxon>Metazoa</taxon>
        <taxon>Chordata</taxon>
        <taxon>Craniata</taxon>
        <taxon>Vertebrata</taxon>
        <taxon>Euteleostomi</taxon>
        <taxon>Archelosauria</taxon>
        <taxon>Testudinata</taxon>
        <taxon>Testudines</taxon>
        <taxon>Cryptodira</taxon>
        <taxon>Durocryptodira</taxon>
        <taxon>Testudinoidea</taxon>
        <taxon>Emydidae</taxon>
        <taxon>Chrysemys</taxon>
    </lineage>
</organism>
<keyword evidence="6" id="KW-0805">Transcription regulation</keyword>
<keyword evidence="16" id="KW-1185">Reference proteome</keyword>
<dbReference type="FunFam" id="3.30.160.60:FF:000026">
    <property type="entry name" value="Transcription factor Sp3"/>
    <property type="match status" value="1"/>
</dbReference>
<dbReference type="FunFam" id="3.30.160.60:FF:000014">
    <property type="entry name" value="Transcription factor Sp3"/>
    <property type="match status" value="1"/>
</dbReference>
<dbReference type="PROSITE" id="PS50157">
    <property type="entry name" value="ZINC_FINGER_C2H2_2"/>
    <property type="match status" value="3"/>
</dbReference>
<evidence type="ECO:0000256" key="4">
    <source>
        <dbReference type="ARBA" id="ARBA00022771"/>
    </source>
</evidence>
<evidence type="ECO:0000256" key="5">
    <source>
        <dbReference type="ARBA" id="ARBA00022833"/>
    </source>
</evidence>
<dbReference type="GO" id="GO:0008270">
    <property type="term" value="F:zinc ion binding"/>
    <property type="evidence" value="ECO:0007669"/>
    <property type="project" value="UniProtKB-KW"/>
</dbReference>
<evidence type="ECO:0000256" key="2">
    <source>
        <dbReference type="ARBA" id="ARBA00022723"/>
    </source>
</evidence>
<dbReference type="SUPFAM" id="SSF57667">
    <property type="entry name" value="beta-beta-alpha zinc fingers"/>
    <property type="match status" value="2"/>
</dbReference>
<dbReference type="AlphaFoldDB" id="A0A8C3HXR8"/>
<evidence type="ECO:0000256" key="6">
    <source>
        <dbReference type="ARBA" id="ARBA00023015"/>
    </source>
</evidence>
<dbReference type="PANTHER" id="PTHR23235:SF177">
    <property type="entry name" value="C2H2-TYPE DOMAIN-CONTAINING PROTEIN"/>
    <property type="match status" value="1"/>
</dbReference>
<dbReference type="Pfam" id="PF00096">
    <property type="entry name" value="zf-C2H2"/>
    <property type="match status" value="3"/>
</dbReference>
<keyword evidence="2" id="KW-0479">Metal-binding</keyword>
<evidence type="ECO:0000256" key="3">
    <source>
        <dbReference type="ARBA" id="ARBA00022737"/>
    </source>
</evidence>
<dbReference type="InterPro" id="IPR013087">
    <property type="entry name" value="Znf_C2H2_type"/>
</dbReference>
<keyword evidence="10" id="KW-0539">Nucleus</keyword>
<dbReference type="SMART" id="SM00355">
    <property type="entry name" value="ZnF_C2H2"/>
    <property type="match status" value="3"/>
</dbReference>
<feature type="domain" description="C2H2-type" evidence="14">
    <location>
        <begin position="302"/>
        <end position="331"/>
    </location>
</feature>
<keyword evidence="5" id="KW-0862">Zinc</keyword>
<keyword evidence="7" id="KW-0238">DNA-binding</keyword>
<evidence type="ECO:0000256" key="11">
    <source>
        <dbReference type="ARBA" id="ARBA00038409"/>
    </source>
</evidence>
<protein>
    <recommendedName>
        <fullName evidence="14">C2H2-type domain-containing protein</fullName>
    </recommendedName>
</protein>
<evidence type="ECO:0000256" key="10">
    <source>
        <dbReference type="ARBA" id="ARBA00023242"/>
    </source>
</evidence>
<dbReference type="OMA" id="STHQMTF"/>
<evidence type="ECO:0000256" key="9">
    <source>
        <dbReference type="ARBA" id="ARBA00023163"/>
    </source>
</evidence>
<keyword evidence="9" id="KW-0804">Transcription</keyword>
<evidence type="ECO:0000256" key="1">
    <source>
        <dbReference type="ARBA" id="ARBA00004123"/>
    </source>
</evidence>
<feature type="region of interest" description="Disordered" evidence="13">
    <location>
        <begin position="177"/>
        <end position="201"/>
    </location>
</feature>
<evidence type="ECO:0000256" key="7">
    <source>
        <dbReference type="ARBA" id="ARBA00023125"/>
    </source>
</evidence>
<dbReference type="InterPro" id="IPR036236">
    <property type="entry name" value="Znf_C2H2_sf"/>
</dbReference>
<dbReference type="CDD" id="cd22541">
    <property type="entry name" value="SP5_N"/>
    <property type="match status" value="1"/>
</dbReference>
<feature type="compositionally biased region" description="Pro residues" evidence="13">
    <location>
        <begin position="187"/>
        <end position="196"/>
    </location>
</feature>
<keyword evidence="8" id="KW-0010">Activator</keyword>
<comment type="subcellular location">
    <subcellularLocation>
        <location evidence="1">Nucleus</location>
    </subcellularLocation>
</comment>
<dbReference type="GeneTree" id="ENSGT00940000160673"/>
<proteinExistence type="inferred from homology"/>
<evidence type="ECO:0000256" key="12">
    <source>
        <dbReference type="PROSITE-ProRule" id="PRU00042"/>
    </source>
</evidence>
<evidence type="ECO:0000313" key="15">
    <source>
        <dbReference type="Ensembl" id="ENSCPBP00000025328.1"/>
    </source>
</evidence>
<dbReference type="Ensembl" id="ENSCPBT00000029835.1">
    <property type="protein sequence ID" value="ENSCPBP00000025328.1"/>
    <property type="gene ID" value="ENSCPBG00000018019.1"/>
</dbReference>
<evidence type="ECO:0000259" key="14">
    <source>
        <dbReference type="PROSITE" id="PS50157"/>
    </source>
</evidence>
<sequence>MSPGGNRHGAPETAENRPCWVSRAACARLSLTATPCRWAGQSSILAWVNNPALQTTPVSSPERAAPHHPSLAFLAAAAGPSSVDFAPDAYEAAGGPAGMFQRWSNEVPAGSGLSAHAMAFGLPKAQYPGHVAPGSPLTPPAEHTYSFELSPVKVLAPQGPPGSSYHFPEAQDFPSFLESSGGMAPRPLGPGPPNAPAGPAEDAPWWSLQQPTPGNLPAFHLSRPLMLGPQPPLPALLHGSPKGLLGPARRCRRCKCPNCQAGAEEPGKKKQHLCHLPGCGKVYGKTSHLKAHLRWHAGERPFVCTWLYCGKSFTRSDELQRHLRTHTGEKRFGCQGCGKRFMRSDHLAKHIKTHQGKRVKGGGAQLGAIKQE</sequence>
<name>A0A8C3HXR8_CHRPI</name>
<dbReference type="PROSITE" id="PS00028">
    <property type="entry name" value="ZINC_FINGER_C2H2_1"/>
    <property type="match status" value="3"/>
</dbReference>
<dbReference type="GO" id="GO:0005634">
    <property type="term" value="C:nucleus"/>
    <property type="evidence" value="ECO:0007669"/>
    <property type="project" value="UniProtKB-SubCell"/>
</dbReference>
<keyword evidence="3" id="KW-0677">Repeat</keyword>
<dbReference type="GO" id="GO:0000981">
    <property type="term" value="F:DNA-binding transcription factor activity, RNA polymerase II-specific"/>
    <property type="evidence" value="ECO:0007669"/>
    <property type="project" value="TreeGrafter"/>
</dbReference>
<reference evidence="15" key="2">
    <citation type="submission" date="2025-09" db="UniProtKB">
        <authorList>
            <consortium name="Ensembl"/>
        </authorList>
    </citation>
    <scope>IDENTIFICATION</scope>
</reference>
<feature type="domain" description="C2H2-type" evidence="14">
    <location>
        <begin position="272"/>
        <end position="301"/>
    </location>
</feature>